<dbReference type="InterPro" id="IPR012337">
    <property type="entry name" value="RNaseH-like_sf"/>
</dbReference>
<evidence type="ECO:0000313" key="3">
    <source>
        <dbReference type="EMBL" id="CAK0899375.1"/>
    </source>
</evidence>
<feature type="region of interest" description="Disordered" evidence="1">
    <location>
        <begin position="1"/>
        <end position="55"/>
    </location>
</feature>
<accession>A0ABN9XI21</accession>
<dbReference type="Proteomes" id="UP001189429">
    <property type="component" value="Unassembled WGS sequence"/>
</dbReference>
<name>A0ABN9XI21_9DINO</name>
<organism evidence="3 4">
    <name type="scientific">Prorocentrum cordatum</name>
    <dbReference type="NCBI Taxonomy" id="2364126"/>
    <lineage>
        <taxon>Eukaryota</taxon>
        <taxon>Sar</taxon>
        <taxon>Alveolata</taxon>
        <taxon>Dinophyceae</taxon>
        <taxon>Prorocentrales</taxon>
        <taxon>Prorocentraceae</taxon>
        <taxon>Prorocentrum</taxon>
    </lineage>
</organism>
<dbReference type="Gene3D" id="3.30.420.10">
    <property type="entry name" value="Ribonuclease H-like superfamily/Ribonuclease H"/>
    <property type="match status" value="1"/>
</dbReference>
<dbReference type="InterPro" id="IPR013103">
    <property type="entry name" value="RVT_2"/>
</dbReference>
<feature type="region of interest" description="Disordered" evidence="1">
    <location>
        <begin position="155"/>
        <end position="185"/>
    </location>
</feature>
<dbReference type="InterPro" id="IPR036397">
    <property type="entry name" value="RNaseH_sf"/>
</dbReference>
<protein>
    <recommendedName>
        <fullName evidence="2">Integrase catalytic domain-containing protein</fullName>
    </recommendedName>
</protein>
<feature type="compositionally biased region" description="Low complexity" evidence="1">
    <location>
        <begin position="1"/>
        <end position="13"/>
    </location>
</feature>
<feature type="region of interest" description="Disordered" evidence="1">
    <location>
        <begin position="1498"/>
        <end position="1519"/>
    </location>
</feature>
<comment type="caution">
    <text evidence="3">The sequence shown here is derived from an EMBL/GenBank/DDBJ whole genome shotgun (WGS) entry which is preliminary data.</text>
</comment>
<feature type="compositionally biased region" description="Acidic residues" evidence="1">
    <location>
        <begin position="1500"/>
        <end position="1509"/>
    </location>
</feature>
<evidence type="ECO:0000259" key="2">
    <source>
        <dbReference type="PROSITE" id="PS50994"/>
    </source>
</evidence>
<proteinExistence type="predicted"/>
<dbReference type="EMBL" id="CAUYUJ010020593">
    <property type="protein sequence ID" value="CAK0899375.1"/>
    <property type="molecule type" value="Genomic_DNA"/>
</dbReference>
<dbReference type="PROSITE" id="PS50994">
    <property type="entry name" value="INTEGRASE"/>
    <property type="match status" value="1"/>
</dbReference>
<dbReference type="Pfam" id="PF07727">
    <property type="entry name" value="RVT_2"/>
    <property type="match status" value="1"/>
</dbReference>
<evidence type="ECO:0000313" key="4">
    <source>
        <dbReference type="Proteomes" id="UP001189429"/>
    </source>
</evidence>
<keyword evidence="4" id="KW-1185">Reference proteome</keyword>
<dbReference type="InterPro" id="IPR001584">
    <property type="entry name" value="Integrase_cat-core"/>
</dbReference>
<evidence type="ECO:0000256" key="1">
    <source>
        <dbReference type="SAM" id="MobiDB-lite"/>
    </source>
</evidence>
<feature type="compositionally biased region" description="Basic and acidic residues" evidence="1">
    <location>
        <begin position="40"/>
        <end position="55"/>
    </location>
</feature>
<dbReference type="SUPFAM" id="SSF53098">
    <property type="entry name" value="Ribonuclease H-like"/>
    <property type="match status" value="1"/>
</dbReference>
<feature type="domain" description="Integrase catalytic" evidence="2">
    <location>
        <begin position="558"/>
        <end position="727"/>
    </location>
</feature>
<sequence length="1519" mass="170993">MPGAAAAASTPAADVPIDSNKHRNIKKDQGLDGGSGHRRGSGDRQRRQTDPERWGKRTIGEWMTLDRRDLRLDWDRAEAANEKDDRYTGKPCYGEHDTTHPLARHANGYKVSYKCVRCELVMLYIPKHGATGRYRQKGALGPTVGKIKIEEVTKEKVTKEKDGPTDSQEEEGVSPGWGARGSLRTDLDVPSGDDDVIAFGIDVEYHKEEINLKDYSWVLEQVTEAGMATDLYVKQLIEFCTEEDSQLGKVAEEREDAEIIRITRKDADLSTKHGLELAKNLAVKNPGADIWGSLPCTAVSALHNGYIGRQDGQYWKKLEARKKNLKKIVNHFMEVSRIVKDNGGDVHFEWPRNCHGWKYFPELIEFFGELGMEKVNFDGCQVGVVNTKGEPIYKPWTLWTSRKKLATALSGKRCPDPQGHGHAECCGEDATLSGKYPARMARTTWRNIVEPPKLMGMIEELRQEEALANDNKDMFDHERELELTSDEQQQWNDLPSLKQNELMKAAMRLHRNTGHRPQRVMIRILRRRGASATTIAAVKQIKCSSCIENQIPRPRPAAVLEPARDLWQVVGIGVKEIVGNDQIKRKYLVIVGEASKLTLAVKIFSIPAQESRNCTAKELLDAFRGHWSDRHGMPSVLRLDPEGAFVSHEFYDSIAGEGVQVDPCAIQAHWQNGIAERAIKTVFECAKAMHRDHETDLEAAVHAAVEAHNTVERVDGYSPSQWACGRDKTWSGTLKKEDRLDVVKCTNQSYMENLSKLVLASKIIGFRSKPEKTTMERITVIRYEDGSEETVKDDNWNVYGKSTRSMGRRWTGRTYLFPITDKPEEMKVYQNAKEVIHEKAKKMVVEQVPETHGDNGKDQPSMDDIESEQVKNTKQTIAGGADLKRRIVEKRNVKTDVFEKTKRGVRMRTNFGPALRSYSAFFNDKIADGDQMDWDKLDWENFDVAAWAATEIQGDLEIPTGIDYIEVALEAFDANSMNKFTRQPEQYITKAMKKGRSEASVMHMTDEQKSLMKGAKLVEVRDWIANDVLERLPPRIKPTSSDVLKTRWVLTWKKDEAKGMPDDKPTYIEANGELAEEFGVPGGTAVRLKKAVYGLCQAPKSWYESVDTLMEQLGGQRCVSDPCVWVFSDENNNVFGVVGTHVGDFLIAGDGGVRWREIEVKLQKAFRWTPWEEGRFKQTGLSVMQTASSEITMHQKEFIDNITEINIGQGRRKQRDQKLTDKEMMMLRGALGEIQWVATQTMPKYQAQCSIYQSSGPTATVETLFGINKLIRQMKSLHGYQLKFESFEGAGVVVADILNGKRAPVGWVSHRSGKLQRVARSSLAAEAQALTVTEDELFKVRMMWAELNGFVSVVAVGTASESKTAKPMLEGVKQVRSCLRVGAESIYDCLAKQVQMQSLAEKRTALELMAFEKCINETELIVRRCHSEANLADSLTKTTATGPIDLYVKTRSWARVGDDEQLSARKRKERGMSRFENNKDIPGLIKMAFMKVGVSLPDAADGDGNDDDNMIVSEPTSYG</sequence>
<feature type="compositionally biased region" description="Basic and acidic residues" evidence="1">
    <location>
        <begin position="155"/>
        <end position="164"/>
    </location>
</feature>
<reference evidence="3" key="1">
    <citation type="submission" date="2023-10" db="EMBL/GenBank/DDBJ databases">
        <authorList>
            <person name="Chen Y."/>
            <person name="Shah S."/>
            <person name="Dougan E. K."/>
            <person name="Thang M."/>
            <person name="Chan C."/>
        </authorList>
    </citation>
    <scope>NUCLEOTIDE SEQUENCE [LARGE SCALE GENOMIC DNA]</scope>
</reference>
<gene>
    <name evidence="3" type="ORF">PCOR1329_LOCUS76893</name>
</gene>